<organism evidence="1 2">
    <name type="scientific">Myroides indicus</name>
    <dbReference type="NCBI Taxonomy" id="1323422"/>
    <lineage>
        <taxon>Bacteria</taxon>
        <taxon>Pseudomonadati</taxon>
        <taxon>Bacteroidota</taxon>
        <taxon>Flavobacteriia</taxon>
        <taxon>Flavobacteriales</taxon>
        <taxon>Flavobacteriaceae</taxon>
        <taxon>Myroides</taxon>
    </lineage>
</organism>
<proteinExistence type="predicted"/>
<dbReference type="AlphaFoldDB" id="A0A4R7F253"/>
<comment type="caution">
    <text evidence="1">The sequence shown here is derived from an EMBL/GenBank/DDBJ whole genome shotgun (WGS) entry which is preliminary data.</text>
</comment>
<reference evidence="1 2" key="1">
    <citation type="submission" date="2019-03" db="EMBL/GenBank/DDBJ databases">
        <title>Genomic Encyclopedia of Archaeal and Bacterial Type Strains, Phase II (KMG-II): from individual species to whole genera.</title>
        <authorList>
            <person name="Goeker M."/>
        </authorList>
    </citation>
    <scope>NUCLEOTIDE SEQUENCE [LARGE SCALE GENOMIC DNA]</scope>
    <source>
        <strain evidence="1 2">DSM 28213</strain>
    </source>
</reference>
<accession>A0A4R7F253</accession>
<dbReference type="Proteomes" id="UP000295215">
    <property type="component" value="Unassembled WGS sequence"/>
</dbReference>
<dbReference type="Pfam" id="PF18976">
    <property type="entry name" value="DUF5712"/>
    <property type="match status" value="1"/>
</dbReference>
<gene>
    <name evidence="1" type="ORF">C8P70_104107</name>
</gene>
<protein>
    <recommendedName>
        <fullName evidence="3">Molybdopterin-guanine dinucleotide biosynthesis protein MobB</fullName>
    </recommendedName>
</protein>
<name>A0A4R7F253_9FLAO</name>
<evidence type="ECO:0008006" key="3">
    <source>
        <dbReference type="Google" id="ProtNLM"/>
    </source>
</evidence>
<evidence type="ECO:0000313" key="1">
    <source>
        <dbReference type="EMBL" id="TDS64389.1"/>
    </source>
</evidence>
<sequence length="321" mass="37447">MFINITNSETGNNKGSSARLVEYLEKENKLKNDNREKELWFTNDRYDVPHQEVRVKLDNNIAKLSKTDDKFFLVNISPSEKEILFLKQKYTEDLLQQKLKEYAIAVMDAYALNFKKDSITSSKDLLWFGKLEHFRYYSNTGEKVKNAEVSVGDIKEGEQMHLQIIVSRKDITNKIKLSPKNNSRGKNIAHSAKFGQFDNLAFKENSEKLFDNMFNYQRGLKEKLMYSVTMDKGSVEDKKVLNILEQIEDKLNEPSKEEYFQVIDNISLEFSLDLNNIIEIFDSKGTGLFASLLTTENNECNENIQFSKKKKLRKNIDRRIN</sequence>
<keyword evidence="2" id="KW-1185">Reference proteome</keyword>
<evidence type="ECO:0000313" key="2">
    <source>
        <dbReference type="Proteomes" id="UP000295215"/>
    </source>
</evidence>
<dbReference type="OrthoDB" id="1404627at2"/>
<dbReference type="InterPro" id="IPR043766">
    <property type="entry name" value="BfmA-like"/>
</dbReference>
<dbReference type="EMBL" id="SOAG01000004">
    <property type="protein sequence ID" value="TDS64389.1"/>
    <property type="molecule type" value="Genomic_DNA"/>
</dbReference>
<dbReference type="RefSeq" id="WP_133711832.1">
    <property type="nucleotide sequence ID" value="NZ_SOAG01000004.1"/>
</dbReference>